<protein>
    <submittedName>
        <fullName evidence="10">ABC transporter permease</fullName>
    </submittedName>
</protein>
<dbReference type="PANTHER" id="PTHR32196">
    <property type="entry name" value="ABC TRANSPORTER PERMEASE PROTEIN YPHD-RELATED-RELATED"/>
    <property type="match status" value="1"/>
</dbReference>
<feature type="transmembrane region" description="Helical" evidence="9">
    <location>
        <begin position="62"/>
        <end position="83"/>
    </location>
</feature>
<evidence type="ECO:0000256" key="6">
    <source>
        <dbReference type="ARBA" id="ARBA00022989"/>
    </source>
</evidence>
<sequence>MRASKPSDRGLPAAAAESATLSRLTGLVTRLLQRHSLLSLIVVLFVVFSFAAPGTFPTAPNLQGLALGQAVGLLLAMSVLLVTTVGEFDLSVAYILGLSAVLTAKLSGDEGLPVPLVIVISIAAGALIGTISGIVVTRLKVVSLIATLGVGLAVSGLTVGISGGQTLSGNIPQTFAVLARTPILGVGSAVWIVLAIAVVIYLMLTKTPVGSKIYATGGSEQVARMVGIRVRLLKGAMFSLAGACAALAGILQLGLAGAANPSFGSNLLLPAFAAVFLGSTTVRPGFFNVAGTLLAVVLLAVGFSGLSLLGAPFWVEPVFDGVALIVGIVASRWSTISSRRRRPAPGNGDGLASPGAPEAGARNDEHRSLDDTVSGAAAVRE</sequence>
<keyword evidence="3" id="KW-1003">Cell membrane</keyword>
<keyword evidence="4" id="KW-0997">Cell inner membrane</keyword>
<feature type="transmembrane region" description="Helical" evidence="9">
    <location>
        <begin position="37"/>
        <end position="56"/>
    </location>
</feature>
<evidence type="ECO:0000256" key="3">
    <source>
        <dbReference type="ARBA" id="ARBA00022475"/>
    </source>
</evidence>
<organism evidence="10 11">
    <name type="scientific">Streptomyces carpinensis</name>
    <dbReference type="NCBI Taxonomy" id="66369"/>
    <lineage>
        <taxon>Bacteria</taxon>
        <taxon>Bacillati</taxon>
        <taxon>Actinomycetota</taxon>
        <taxon>Actinomycetes</taxon>
        <taxon>Kitasatosporales</taxon>
        <taxon>Streptomycetaceae</taxon>
        <taxon>Streptomyces</taxon>
    </lineage>
</organism>
<feature type="transmembrane region" description="Helical" evidence="9">
    <location>
        <begin position="183"/>
        <end position="204"/>
    </location>
</feature>
<dbReference type="CDD" id="cd06579">
    <property type="entry name" value="TM_PBP1_transp_AraH_like"/>
    <property type="match status" value="1"/>
</dbReference>
<keyword evidence="7 9" id="KW-0472">Membrane</keyword>
<feature type="transmembrane region" description="Helical" evidence="9">
    <location>
        <begin position="261"/>
        <end position="279"/>
    </location>
</feature>
<feature type="transmembrane region" description="Helical" evidence="9">
    <location>
        <begin position="114"/>
        <end position="135"/>
    </location>
</feature>
<accession>A0ABV1VWF5</accession>
<feature type="transmembrane region" description="Helical" evidence="9">
    <location>
        <begin position="142"/>
        <end position="163"/>
    </location>
</feature>
<name>A0ABV1VWF5_9ACTN</name>
<reference evidence="10 11" key="1">
    <citation type="submission" date="2024-06" db="EMBL/GenBank/DDBJ databases">
        <title>The Natural Products Discovery Center: Release of the First 8490 Sequenced Strains for Exploring Actinobacteria Biosynthetic Diversity.</title>
        <authorList>
            <person name="Kalkreuter E."/>
            <person name="Kautsar S.A."/>
            <person name="Yang D."/>
            <person name="Bader C.D."/>
            <person name="Teijaro C.N."/>
            <person name="Fluegel L."/>
            <person name="Davis C.M."/>
            <person name="Simpson J.R."/>
            <person name="Lauterbach L."/>
            <person name="Steele A.D."/>
            <person name="Gui C."/>
            <person name="Meng S."/>
            <person name="Li G."/>
            <person name="Viehrig K."/>
            <person name="Ye F."/>
            <person name="Su P."/>
            <person name="Kiefer A.F."/>
            <person name="Nichols A."/>
            <person name="Cepeda A.J."/>
            <person name="Yan W."/>
            <person name="Fan B."/>
            <person name="Jiang Y."/>
            <person name="Adhikari A."/>
            <person name="Zheng C.-J."/>
            <person name="Schuster L."/>
            <person name="Cowan T.M."/>
            <person name="Smanski M.J."/>
            <person name="Chevrette M.G."/>
            <person name="De Carvalho L.P.S."/>
            <person name="Shen B."/>
        </authorList>
    </citation>
    <scope>NUCLEOTIDE SEQUENCE [LARGE SCALE GENOMIC DNA]</scope>
    <source>
        <strain evidence="10 11">NPDC000634</strain>
    </source>
</reference>
<feature type="transmembrane region" description="Helical" evidence="9">
    <location>
        <begin position="232"/>
        <end position="255"/>
    </location>
</feature>
<feature type="region of interest" description="Disordered" evidence="8">
    <location>
        <begin position="339"/>
        <end position="381"/>
    </location>
</feature>
<evidence type="ECO:0000256" key="4">
    <source>
        <dbReference type="ARBA" id="ARBA00022519"/>
    </source>
</evidence>
<comment type="caution">
    <text evidence="10">The sequence shown here is derived from an EMBL/GenBank/DDBJ whole genome shotgun (WGS) entry which is preliminary data.</text>
</comment>
<evidence type="ECO:0000256" key="1">
    <source>
        <dbReference type="ARBA" id="ARBA00004651"/>
    </source>
</evidence>
<feature type="compositionally biased region" description="Basic and acidic residues" evidence="8">
    <location>
        <begin position="361"/>
        <end position="370"/>
    </location>
</feature>
<feature type="transmembrane region" description="Helical" evidence="9">
    <location>
        <begin position="314"/>
        <end position="333"/>
    </location>
</feature>
<dbReference type="Proteomes" id="UP001458415">
    <property type="component" value="Unassembled WGS sequence"/>
</dbReference>
<evidence type="ECO:0000256" key="8">
    <source>
        <dbReference type="SAM" id="MobiDB-lite"/>
    </source>
</evidence>
<dbReference type="Pfam" id="PF02653">
    <property type="entry name" value="BPD_transp_2"/>
    <property type="match status" value="1"/>
</dbReference>
<keyword evidence="11" id="KW-1185">Reference proteome</keyword>
<dbReference type="PANTHER" id="PTHR32196:SF21">
    <property type="entry name" value="ABC TRANSPORTER PERMEASE PROTEIN YPHD-RELATED"/>
    <property type="match status" value="1"/>
</dbReference>
<evidence type="ECO:0000256" key="7">
    <source>
        <dbReference type="ARBA" id="ARBA00023136"/>
    </source>
</evidence>
<dbReference type="EMBL" id="JBEPCU010000032">
    <property type="protein sequence ID" value="MER6976258.1"/>
    <property type="molecule type" value="Genomic_DNA"/>
</dbReference>
<keyword evidence="5 9" id="KW-0812">Transmembrane</keyword>
<gene>
    <name evidence="10" type="ORF">ABT317_04205</name>
</gene>
<evidence type="ECO:0000256" key="5">
    <source>
        <dbReference type="ARBA" id="ARBA00022692"/>
    </source>
</evidence>
<keyword evidence="6 9" id="KW-1133">Transmembrane helix</keyword>
<keyword evidence="2" id="KW-0813">Transport</keyword>
<dbReference type="RefSeq" id="WP_158103816.1">
    <property type="nucleotide sequence ID" value="NZ_MUBM01000030.1"/>
</dbReference>
<dbReference type="InterPro" id="IPR001851">
    <property type="entry name" value="ABC_transp_permease"/>
</dbReference>
<evidence type="ECO:0000256" key="2">
    <source>
        <dbReference type="ARBA" id="ARBA00022448"/>
    </source>
</evidence>
<evidence type="ECO:0000256" key="9">
    <source>
        <dbReference type="SAM" id="Phobius"/>
    </source>
</evidence>
<evidence type="ECO:0000313" key="11">
    <source>
        <dbReference type="Proteomes" id="UP001458415"/>
    </source>
</evidence>
<evidence type="ECO:0000313" key="10">
    <source>
        <dbReference type="EMBL" id="MER6976258.1"/>
    </source>
</evidence>
<feature type="transmembrane region" description="Helical" evidence="9">
    <location>
        <begin position="90"/>
        <end position="108"/>
    </location>
</feature>
<proteinExistence type="predicted"/>
<comment type="subcellular location">
    <subcellularLocation>
        <location evidence="1">Cell membrane</location>
        <topology evidence="1">Multi-pass membrane protein</topology>
    </subcellularLocation>
</comment>
<feature type="transmembrane region" description="Helical" evidence="9">
    <location>
        <begin position="286"/>
        <end position="308"/>
    </location>
</feature>